<dbReference type="Proteomes" id="UP000255207">
    <property type="component" value="Unassembled WGS sequence"/>
</dbReference>
<evidence type="ECO:0000313" key="3">
    <source>
        <dbReference type="EMBL" id="RDJ28120.1"/>
    </source>
</evidence>
<keyword evidence="2" id="KW-0313">Glucose metabolism</keyword>
<dbReference type="InterPro" id="IPR011045">
    <property type="entry name" value="N2O_reductase_N"/>
</dbReference>
<organism evidence="3 4">
    <name type="scientific">Bosea caraganae</name>
    <dbReference type="NCBI Taxonomy" id="2763117"/>
    <lineage>
        <taxon>Bacteria</taxon>
        <taxon>Pseudomonadati</taxon>
        <taxon>Pseudomonadota</taxon>
        <taxon>Alphaproteobacteria</taxon>
        <taxon>Hyphomicrobiales</taxon>
        <taxon>Boseaceae</taxon>
        <taxon>Bosea</taxon>
    </lineage>
</organism>
<comment type="caution">
    <text evidence="3">The sequence shown here is derived from an EMBL/GenBank/DDBJ whole genome shotgun (WGS) entry which is preliminary data.</text>
</comment>
<comment type="similarity">
    <text evidence="1">Belongs to the cycloisomerase 2 family.</text>
</comment>
<dbReference type="GO" id="GO:0017057">
    <property type="term" value="F:6-phosphogluconolactonase activity"/>
    <property type="evidence" value="ECO:0007669"/>
    <property type="project" value="TreeGrafter"/>
</dbReference>
<gene>
    <name evidence="3" type="ORF">DWE98_05875</name>
</gene>
<dbReference type="InterPro" id="IPR019405">
    <property type="entry name" value="Lactonase_7-beta_prop"/>
</dbReference>
<name>A0A370LAC0_9HYPH</name>
<dbReference type="InterPro" id="IPR015943">
    <property type="entry name" value="WD40/YVTN_repeat-like_dom_sf"/>
</dbReference>
<dbReference type="EMBL" id="QQTP01000002">
    <property type="protein sequence ID" value="RDJ28120.1"/>
    <property type="molecule type" value="Genomic_DNA"/>
</dbReference>
<dbReference type="AlphaFoldDB" id="A0A370LAC0"/>
<dbReference type="GO" id="GO:0006006">
    <property type="term" value="P:glucose metabolic process"/>
    <property type="evidence" value="ECO:0007669"/>
    <property type="project" value="UniProtKB-KW"/>
</dbReference>
<dbReference type="OrthoDB" id="9790815at2"/>
<dbReference type="Pfam" id="PF10282">
    <property type="entry name" value="Lactonase"/>
    <property type="match status" value="1"/>
</dbReference>
<dbReference type="RefSeq" id="WP_114828245.1">
    <property type="nucleotide sequence ID" value="NZ_QQTO01000037.1"/>
</dbReference>
<keyword evidence="4" id="KW-1185">Reference proteome</keyword>
<protein>
    <submittedName>
        <fullName evidence="3">Lactonase family protein</fullName>
    </submittedName>
</protein>
<evidence type="ECO:0000313" key="4">
    <source>
        <dbReference type="Proteomes" id="UP000255207"/>
    </source>
</evidence>
<keyword evidence="2" id="KW-0119">Carbohydrate metabolism</keyword>
<proteinExistence type="inferred from homology"/>
<dbReference type="PANTHER" id="PTHR30344:SF1">
    <property type="entry name" value="6-PHOSPHOGLUCONOLACTONASE"/>
    <property type="match status" value="1"/>
</dbReference>
<sequence>MSSHSPSSQADLAVYIGNGAGGDISVLRLSAADGKLSPVQRLPFPGLVEPGRSLPLALSPGRDVLYAAMRGAPRGIASFRIDRATGVLSVLGFAAMAESVAYIATDRSGRFLFGASYDGNVVTMSPIGADGVAQEVAQRLPTLPHAHGIMADPANRHVLATSLGGDVVYSFALDRDGGMLSQPRTASVPAGTGPRHFVFAPSGKRLYLLGELDASVTVFDYDAERGVLAGRQVVTTLPPGFGGKPWGADIQITPDGRFLYASERTGSTLASFAVEADGRLRPLQHIATETQPRGFGIDPRGRYLLALGQSTDHVTVYAIDGETGGLGVTDRVEVGSSPDWVEMVELAG</sequence>
<dbReference type="PANTHER" id="PTHR30344">
    <property type="entry name" value="6-PHOSPHOGLUCONOLACTONASE-RELATED"/>
    <property type="match status" value="1"/>
</dbReference>
<reference evidence="4" key="1">
    <citation type="submission" date="2018-07" db="EMBL/GenBank/DDBJ databases">
        <authorList>
            <person name="Safronova V.I."/>
            <person name="Chirak E.R."/>
            <person name="Sazanova A.L."/>
        </authorList>
    </citation>
    <scope>NUCLEOTIDE SEQUENCE [LARGE SCALE GENOMIC DNA]</scope>
    <source>
        <strain evidence="4">RCAM04685</strain>
    </source>
</reference>
<evidence type="ECO:0000256" key="1">
    <source>
        <dbReference type="ARBA" id="ARBA00005564"/>
    </source>
</evidence>
<dbReference type="SUPFAM" id="SSF50974">
    <property type="entry name" value="Nitrous oxide reductase, N-terminal domain"/>
    <property type="match status" value="1"/>
</dbReference>
<evidence type="ECO:0000256" key="2">
    <source>
        <dbReference type="ARBA" id="ARBA00022526"/>
    </source>
</evidence>
<accession>A0A370LAC0</accession>
<dbReference type="Gene3D" id="2.130.10.10">
    <property type="entry name" value="YVTN repeat-like/Quinoprotein amine dehydrogenase"/>
    <property type="match status" value="1"/>
</dbReference>
<dbReference type="GO" id="GO:0005829">
    <property type="term" value="C:cytosol"/>
    <property type="evidence" value="ECO:0007669"/>
    <property type="project" value="TreeGrafter"/>
</dbReference>
<dbReference type="InterPro" id="IPR050282">
    <property type="entry name" value="Cycloisomerase_2"/>
</dbReference>